<dbReference type="Pfam" id="PF00528">
    <property type="entry name" value="BPD_transp_1"/>
    <property type="match status" value="1"/>
</dbReference>
<keyword evidence="7 9" id="KW-1133">Transmembrane helix</keyword>
<keyword evidence="12" id="KW-1185">Reference proteome</keyword>
<evidence type="ECO:0000256" key="3">
    <source>
        <dbReference type="ARBA" id="ARBA00022448"/>
    </source>
</evidence>
<dbReference type="Proteomes" id="UP000224629">
    <property type="component" value="Chromosome"/>
</dbReference>
<feature type="transmembrane region" description="Helical" evidence="9">
    <location>
        <begin position="872"/>
        <end position="890"/>
    </location>
</feature>
<evidence type="ECO:0000256" key="4">
    <source>
        <dbReference type="ARBA" id="ARBA00022475"/>
    </source>
</evidence>
<dbReference type="PANTHER" id="PTHR47314">
    <property type="entry name" value="MALTOSE/MALTODEXTRIN TRANSPORT SYSTEM PERMEASE PROTEIN MALF"/>
    <property type="match status" value="1"/>
</dbReference>
<accession>A0ABM6PRP3</accession>
<evidence type="ECO:0000256" key="7">
    <source>
        <dbReference type="ARBA" id="ARBA00022989"/>
    </source>
</evidence>
<comment type="subcellular location">
    <subcellularLocation>
        <location evidence="1 9">Cell membrane</location>
        <topology evidence="1 9">Multi-pass membrane protein</topology>
    </subcellularLocation>
</comment>
<dbReference type="PANTHER" id="PTHR47314:SF1">
    <property type="entry name" value="MALTOSE_MALTODEXTRIN TRANSPORT SYSTEM PERMEASE PROTEIN MALF"/>
    <property type="match status" value="1"/>
</dbReference>
<reference evidence="11" key="1">
    <citation type="submission" date="2017-10" db="EMBL/GenBank/DDBJ databases">
        <title>Genome-wide analysis of the first isolated strain mycoplasma dispar GS01.</title>
        <authorList>
            <person name="Hao H."/>
            <person name="Chen S."/>
            <person name="Zhao P."/>
            <person name="Chu Y."/>
            <person name="Liu Y."/>
        </authorList>
    </citation>
    <scope>NUCLEOTIDE SEQUENCE [LARGE SCALE GENOMIC DNA]</scope>
    <source>
        <strain evidence="11">GS01</strain>
    </source>
</reference>
<keyword evidence="5" id="KW-0762">Sugar transport</keyword>
<name>A0ABM6PRP3_9BACT</name>
<evidence type="ECO:0000256" key="2">
    <source>
        <dbReference type="ARBA" id="ARBA00009047"/>
    </source>
</evidence>
<dbReference type="PROSITE" id="PS50928">
    <property type="entry name" value="ABC_TM1"/>
    <property type="match status" value="1"/>
</dbReference>
<dbReference type="InterPro" id="IPR000515">
    <property type="entry name" value="MetI-like"/>
</dbReference>
<evidence type="ECO:0000256" key="5">
    <source>
        <dbReference type="ARBA" id="ARBA00022597"/>
    </source>
</evidence>
<evidence type="ECO:0000256" key="6">
    <source>
        <dbReference type="ARBA" id="ARBA00022692"/>
    </source>
</evidence>
<feature type="domain" description="ABC transmembrane type-1" evidence="10">
    <location>
        <begin position="780"/>
        <end position="1009"/>
    </location>
</feature>
<organism evidence="11 12">
    <name type="scientific">Mesomycoplasma dispar</name>
    <dbReference type="NCBI Taxonomy" id="86660"/>
    <lineage>
        <taxon>Bacteria</taxon>
        <taxon>Bacillati</taxon>
        <taxon>Mycoplasmatota</taxon>
        <taxon>Mycoplasmoidales</taxon>
        <taxon>Metamycoplasmataceae</taxon>
        <taxon>Mesomycoplasma</taxon>
    </lineage>
</organism>
<evidence type="ECO:0000256" key="9">
    <source>
        <dbReference type="RuleBase" id="RU363032"/>
    </source>
</evidence>
<evidence type="ECO:0000313" key="11">
    <source>
        <dbReference type="EMBL" id="ATP59850.1"/>
    </source>
</evidence>
<proteinExistence type="inferred from homology"/>
<comment type="similarity">
    <text evidence="2">Belongs to the binding-protein-dependent transport system permease family. MalFG subfamily.</text>
</comment>
<feature type="transmembrane region" description="Helical" evidence="9">
    <location>
        <begin position="713"/>
        <end position="739"/>
    </location>
</feature>
<feature type="transmembrane region" description="Helical" evidence="9">
    <location>
        <begin position="657"/>
        <end position="678"/>
    </location>
</feature>
<sequence length="1017" mass="117821">MNKLQLYNYYGKKFDTIIDTEAKTLKAYYHNAKVAHSRFLDKIKIQENVEKELFLRARQKIRDNLKRELLSQKVAYKNQLKVLKDAFIKLNYASSIEKLISFEIKKLAKELKNLRNWFSDFHKSLNQTEDSEEVKLALFEKTKKTTLENEVELIKKQFIFKICLDYPRKYQKTDFNLEKIIELLDQESRQFLFSSNLENGKIFFDFYQKIKEKQEELLKKAKISRKNYLETKQLQAELYQKRVNNLKLIAKQKSISLEYSYKNAINFLKQQATQQNAQQKQLISQNKQEILAFEAKNLGKLAEFKQEINAEIAKITREKKHYSTFSLSQTKINFFDQAIKFFHSVNKNEQWEIPEINLNLENHSQILKEKTKLFNSLEQINRPLFLLIKKYYFSFYGNFLIKKLAKSSLKWQLLLEKSKYLKQYSYKGFYFRDLAWAIREKTIEDFKTRIKFVNEKIEAKYELNLLKSSADFQEQKAEIKAKTEEILQEFKQQKLENKRRFQQKEIAKTAFKNLENRAKIQKSDAKRTLFLNSKITKLQQILTTNNYRYFNELKVNKKIYESKANEAQKTYPVETIKNVRFFAFFLNLLFPGAAELLIFRQFVKGLLLFLVSFICYSFIIPFSFGAYWSKMGGIPGFYDLGANLHNPRQGIFTDARFYLFGGVLSVILMTFVLIYFLIGALSAWRIAKAMEAGVTPGKWLYSKQWLQTTGFPWMISLVGHALMIFIVAAPIITSVLISFTDYGYNHAAPGQTVNWVGLKQWGKWWDYRQLGLFQSLASVLGWTAVWTVLSTLFPIGLGILIAILTNSSKIKGKKIFRLIFILPWAIPAFVSLSFIRSMFAADSKGYINLILINLGIIKDGISWLNQIGTARVLLIVVQTWISYAFIFMLVTGNLQAISGEIYEAGAVDGASKSQIFWKLTLPQLLLGIAPMLIGQFVGAFNNFTTISIFTGGGPAYANASPFGEASTDIIISWVFKLTTQGIKIDGHQAFAAALSTLAALISISFAIRSFVKSMTRR</sequence>
<dbReference type="InterPro" id="IPR035906">
    <property type="entry name" value="MetI-like_sf"/>
</dbReference>
<evidence type="ECO:0000256" key="1">
    <source>
        <dbReference type="ARBA" id="ARBA00004651"/>
    </source>
</evidence>
<dbReference type="CDD" id="cd06261">
    <property type="entry name" value="TM_PBP2"/>
    <property type="match status" value="1"/>
</dbReference>
<dbReference type="SUPFAM" id="SSF161098">
    <property type="entry name" value="MetI-like"/>
    <property type="match status" value="1"/>
</dbReference>
<keyword evidence="8 9" id="KW-0472">Membrane</keyword>
<feature type="transmembrane region" description="Helical" evidence="9">
    <location>
        <begin position="989"/>
        <end position="1011"/>
    </location>
</feature>
<evidence type="ECO:0000256" key="8">
    <source>
        <dbReference type="ARBA" id="ARBA00023136"/>
    </source>
</evidence>
<dbReference type="RefSeq" id="WP_099452066.1">
    <property type="nucleotide sequence ID" value="NZ_CP024161.1"/>
</dbReference>
<keyword evidence="4" id="KW-1003">Cell membrane</keyword>
<dbReference type="Gene3D" id="1.10.3720.10">
    <property type="entry name" value="MetI-like"/>
    <property type="match status" value="1"/>
</dbReference>
<gene>
    <name evidence="11" type="ORF">CSW10_02860</name>
</gene>
<dbReference type="EMBL" id="CP024161">
    <property type="protein sequence ID" value="ATP59850.1"/>
    <property type="molecule type" value="Genomic_DNA"/>
</dbReference>
<protein>
    <submittedName>
        <fullName evidence="11">ABC transporter permease</fullName>
    </submittedName>
</protein>
<evidence type="ECO:0000313" key="12">
    <source>
        <dbReference type="Proteomes" id="UP000224629"/>
    </source>
</evidence>
<feature type="transmembrane region" description="Helical" evidence="9">
    <location>
        <begin position="581"/>
        <end position="599"/>
    </location>
</feature>
<keyword evidence="3 9" id="KW-0813">Transport</keyword>
<feature type="transmembrane region" description="Helical" evidence="9">
    <location>
        <begin position="779"/>
        <end position="803"/>
    </location>
</feature>
<feature type="transmembrane region" description="Helical" evidence="9">
    <location>
        <begin position="815"/>
        <end position="839"/>
    </location>
</feature>
<keyword evidence="6 9" id="KW-0812">Transmembrane</keyword>
<evidence type="ECO:0000259" key="10">
    <source>
        <dbReference type="PROSITE" id="PS50928"/>
    </source>
</evidence>
<feature type="transmembrane region" description="Helical" evidence="9">
    <location>
        <begin position="606"/>
        <end position="628"/>
    </location>
</feature>